<dbReference type="Pfam" id="PF14366">
    <property type="entry name" value="DUF4410"/>
    <property type="match status" value="1"/>
</dbReference>
<evidence type="ECO:0000313" key="3">
    <source>
        <dbReference type="Proteomes" id="UP000192923"/>
    </source>
</evidence>
<accession>A0A1Y6CVY3</accession>
<keyword evidence="1" id="KW-0732">Signal</keyword>
<evidence type="ECO:0000313" key="2">
    <source>
        <dbReference type="EMBL" id="SMF94819.1"/>
    </source>
</evidence>
<name>A0A1Y6CVY3_9GAMM</name>
<dbReference type="Proteomes" id="UP000192923">
    <property type="component" value="Unassembled WGS sequence"/>
</dbReference>
<dbReference type="InterPro" id="IPR025522">
    <property type="entry name" value="DUF4410"/>
</dbReference>
<dbReference type="PROSITE" id="PS51257">
    <property type="entry name" value="PROKAR_LIPOPROTEIN"/>
    <property type="match status" value="1"/>
</dbReference>
<feature type="signal peptide" evidence="1">
    <location>
        <begin position="1"/>
        <end position="25"/>
    </location>
</feature>
<gene>
    <name evidence="2" type="ORF">SAMN02949497_2154</name>
</gene>
<sequence>MRFLFPLKSFVLAFAVLGLAGCAGSKIKNTTEIAASGLPRPQQVLIYNFAVSPSEVKAGSGLLSKLQNTDPTAEEMQIGREVADALATELTVKLQSWGLNAIRADQNMPLNPGSILITGQFVNIDEGSRLKRTVIGFGAGQSSIDANVSVMAPTNQGYQQLIGFDAHADSGKMPGAAVMGPVGAAAGAGTAAVVATNATLGAVKNYKSSSAQEAKGMADEVAKALGKYFAEQGWIDPSLVK</sequence>
<evidence type="ECO:0008006" key="4">
    <source>
        <dbReference type="Google" id="ProtNLM"/>
    </source>
</evidence>
<reference evidence="2 3" key="1">
    <citation type="submission" date="2016-12" db="EMBL/GenBank/DDBJ databases">
        <authorList>
            <person name="Song W.-J."/>
            <person name="Kurnit D.M."/>
        </authorList>
    </citation>
    <scope>NUCLEOTIDE SEQUENCE [LARGE SCALE GENOMIC DNA]</scope>
    <source>
        <strain evidence="2 3">175</strain>
    </source>
</reference>
<proteinExistence type="predicted"/>
<evidence type="ECO:0000256" key="1">
    <source>
        <dbReference type="SAM" id="SignalP"/>
    </source>
</evidence>
<dbReference type="EMBL" id="FXAM01000001">
    <property type="protein sequence ID" value="SMF94819.1"/>
    <property type="molecule type" value="Genomic_DNA"/>
</dbReference>
<protein>
    <recommendedName>
        <fullName evidence="4">DUF4410 domain-containing protein</fullName>
    </recommendedName>
</protein>
<dbReference type="OrthoDB" id="5561889at2"/>
<feature type="chain" id="PRO_5012599467" description="DUF4410 domain-containing protein" evidence="1">
    <location>
        <begin position="26"/>
        <end position="241"/>
    </location>
</feature>
<dbReference type="AlphaFoldDB" id="A0A1Y6CVY3"/>
<organism evidence="2 3">
    <name type="scientific">Methylomagnum ishizawai</name>
    <dbReference type="NCBI Taxonomy" id="1760988"/>
    <lineage>
        <taxon>Bacteria</taxon>
        <taxon>Pseudomonadati</taxon>
        <taxon>Pseudomonadota</taxon>
        <taxon>Gammaproteobacteria</taxon>
        <taxon>Methylococcales</taxon>
        <taxon>Methylococcaceae</taxon>
        <taxon>Methylomagnum</taxon>
    </lineage>
</organism>
<keyword evidence="3" id="KW-1185">Reference proteome</keyword>
<dbReference type="RefSeq" id="WP_085212524.1">
    <property type="nucleotide sequence ID" value="NZ_FXAM01000001.1"/>
</dbReference>